<evidence type="ECO:0000313" key="1">
    <source>
        <dbReference type="EMBL" id="ABW28161.1"/>
    </source>
</evidence>
<keyword evidence="2" id="KW-1185">Reference proteome</keyword>
<proteinExistence type="predicted"/>
<dbReference type="GO" id="GO:0016020">
    <property type="term" value="C:membrane"/>
    <property type="evidence" value="ECO:0007669"/>
    <property type="project" value="GOC"/>
</dbReference>
<dbReference type="HOGENOM" id="CLU_023761_0_0_3"/>
<name>B0CEQ6_ACAM1</name>
<dbReference type="SUPFAM" id="SSF53756">
    <property type="entry name" value="UDP-Glycosyltransferase/glycogen phosphorylase"/>
    <property type="match status" value="1"/>
</dbReference>
<dbReference type="RefSeq" id="WP_012163584.1">
    <property type="nucleotide sequence ID" value="NC_009925.1"/>
</dbReference>
<protein>
    <submittedName>
        <fullName evidence="1">Lipid-A-disaccharide synthase, putative</fullName>
    </submittedName>
</protein>
<dbReference type="OrthoDB" id="502628at2"/>
<dbReference type="PANTHER" id="PTHR30372">
    <property type="entry name" value="LIPID-A-DISACCHARIDE SYNTHASE"/>
    <property type="match status" value="1"/>
</dbReference>
<dbReference type="GO" id="GO:0009245">
    <property type="term" value="P:lipid A biosynthetic process"/>
    <property type="evidence" value="ECO:0007669"/>
    <property type="project" value="InterPro"/>
</dbReference>
<dbReference type="GO" id="GO:0005543">
    <property type="term" value="F:phospholipid binding"/>
    <property type="evidence" value="ECO:0007669"/>
    <property type="project" value="TreeGrafter"/>
</dbReference>
<accession>B0CEQ6</accession>
<dbReference type="eggNOG" id="COG0763">
    <property type="taxonomic scope" value="Bacteria"/>
</dbReference>
<gene>
    <name evidence="1" type="primary">lpxB</name>
    <name evidence="1" type="ordered locus">AM1_3166</name>
</gene>
<dbReference type="EMBL" id="CP000828">
    <property type="protein sequence ID" value="ABW28161.1"/>
    <property type="molecule type" value="Genomic_DNA"/>
</dbReference>
<reference evidence="1 2" key="1">
    <citation type="journal article" date="2008" name="Proc. Natl. Acad. Sci. U.S.A.">
        <title>Niche adaptation and genome expansion in the chlorophyll d-producing cyanobacterium Acaryochloris marina.</title>
        <authorList>
            <person name="Swingley W.D."/>
            <person name="Chen M."/>
            <person name="Cheung P.C."/>
            <person name="Conrad A.L."/>
            <person name="Dejesa L.C."/>
            <person name="Hao J."/>
            <person name="Honchak B.M."/>
            <person name="Karbach L.E."/>
            <person name="Kurdoglu A."/>
            <person name="Lahiri S."/>
            <person name="Mastrian S.D."/>
            <person name="Miyashita H."/>
            <person name="Page L."/>
            <person name="Ramakrishna P."/>
            <person name="Satoh S."/>
            <person name="Sattley W.M."/>
            <person name="Shimada Y."/>
            <person name="Taylor H.L."/>
            <person name="Tomo T."/>
            <person name="Tsuchiya T."/>
            <person name="Wang Z.T."/>
            <person name="Raymond J."/>
            <person name="Mimuro M."/>
            <person name="Blankenship R.E."/>
            <person name="Touchman J.W."/>
        </authorList>
    </citation>
    <scope>NUCLEOTIDE SEQUENCE [LARGE SCALE GENOMIC DNA]</scope>
    <source>
        <strain evidence="2">MBIC 11017</strain>
    </source>
</reference>
<dbReference type="GO" id="GO:0008915">
    <property type="term" value="F:lipid-A-disaccharide synthase activity"/>
    <property type="evidence" value="ECO:0007669"/>
    <property type="project" value="InterPro"/>
</dbReference>
<dbReference type="Proteomes" id="UP000000268">
    <property type="component" value="Chromosome"/>
</dbReference>
<dbReference type="STRING" id="329726.AM1_3166"/>
<dbReference type="KEGG" id="amr:AM1_3166"/>
<dbReference type="PANTHER" id="PTHR30372:SF6">
    <property type="entry name" value="LIPID-A-DISACCHARIDE SYNTHASE"/>
    <property type="match status" value="1"/>
</dbReference>
<sequence length="427" mass="46859">MAEALADLVILSNGPGELSTWVRPVLQVLSRRPQFSRVSILLSPCPHAGGHEQAVAETFPGVDRVLEPQQFFQFLLWGQTPDAWHWHPQGVVVFLGGDQFYAVAIGKRLGYRIVTYAEWTPRWLPWIDYCGVAQPQTLQKVPRRYRSKVTVVGNLMTDIQSSVGSDALLDQLGWAPDTEIIGLLPGSKPAKLRIGVPFCLAVAERLQQHRPQSQFIIPLAPGLSYTTLSRYACASDNPLIATYLGNSATLVQSNEELPYLCTPRGTKVWLWLPSPAYDVLMHCQICLTTLGANTAELTALMVPMMVILPTQHLAGAPIGEGLLGVLARLSFVGAAMNRFILPQGFKAWPNIWADQEIVPEWVGPLSSELVAHYLQALLASPSRLQAIKAALREVRGEVGAVARFAQLVSETLIKERGAEALVIRDAP</sequence>
<evidence type="ECO:0000313" key="2">
    <source>
        <dbReference type="Proteomes" id="UP000000268"/>
    </source>
</evidence>
<dbReference type="InterPro" id="IPR003835">
    <property type="entry name" value="Glyco_trans_19"/>
</dbReference>
<dbReference type="AlphaFoldDB" id="B0CEQ6"/>
<organism evidence="1 2">
    <name type="scientific">Acaryochloris marina (strain MBIC 11017)</name>
    <dbReference type="NCBI Taxonomy" id="329726"/>
    <lineage>
        <taxon>Bacteria</taxon>
        <taxon>Bacillati</taxon>
        <taxon>Cyanobacteriota</taxon>
        <taxon>Cyanophyceae</taxon>
        <taxon>Acaryochloridales</taxon>
        <taxon>Acaryochloridaceae</taxon>
        <taxon>Acaryochloris</taxon>
    </lineage>
</organism>